<feature type="compositionally biased region" description="Polar residues" evidence="7">
    <location>
        <begin position="181"/>
        <end position="195"/>
    </location>
</feature>
<dbReference type="GO" id="GO:0005634">
    <property type="term" value="C:nucleus"/>
    <property type="evidence" value="ECO:0007669"/>
    <property type="project" value="UniProtKB-SubCell"/>
</dbReference>
<dbReference type="Pfam" id="PF12498">
    <property type="entry name" value="bZIP_C"/>
    <property type="match status" value="1"/>
</dbReference>
<keyword evidence="2" id="KW-0805">Transcription regulation</keyword>
<dbReference type="PROSITE" id="PS50217">
    <property type="entry name" value="BZIP"/>
    <property type="match status" value="1"/>
</dbReference>
<keyword evidence="10" id="KW-1185">Reference proteome</keyword>
<dbReference type="InterPro" id="IPR045314">
    <property type="entry name" value="bZIP_plant_GBF1"/>
</dbReference>
<dbReference type="Proteomes" id="UP001327560">
    <property type="component" value="Chromosome 4"/>
</dbReference>
<dbReference type="GO" id="GO:0003677">
    <property type="term" value="F:DNA binding"/>
    <property type="evidence" value="ECO:0007669"/>
    <property type="project" value="UniProtKB-KW"/>
</dbReference>
<protein>
    <submittedName>
        <fullName evidence="9">Light-inducible protein CPRF2-like</fullName>
    </submittedName>
</protein>
<gene>
    <name evidence="9" type="ORF">Cni_G13759</name>
</gene>
<feature type="region of interest" description="Disordered" evidence="7">
    <location>
        <begin position="400"/>
        <end position="425"/>
    </location>
</feature>
<accession>A0AAQ3KGE5</accession>
<dbReference type="AlphaFoldDB" id="A0AAQ3KGE5"/>
<evidence type="ECO:0000256" key="3">
    <source>
        <dbReference type="ARBA" id="ARBA00023125"/>
    </source>
</evidence>
<feature type="coiled-coil region" evidence="6">
    <location>
        <begin position="230"/>
        <end position="306"/>
    </location>
</feature>
<evidence type="ECO:0000256" key="4">
    <source>
        <dbReference type="ARBA" id="ARBA00023163"/>
    </source>
</evidence>
<feature type="region of interest" description="Disordered" evidence="7">
    <location>
        <begin position="130"/>
        <end position="211"/>
    </location>
</feature>
<name>A0AAQ3KGE5_9LILI</name>
<feature type="domain" description="BZIP" evidence="8">
    <location>
        <begin position="219"/>
        <end position="274"/>
    </location>
</feature>
<dbReference type="InterPro" id="IPR020983">
    <property type="entry name" value="Basic_leucine-zipper_C"/>
</dbReference>
<dbReference type="SUPFAM" id="SSF57959">
    <property type="entry name" value="Leucine zipper domain"/>
    <property type="match status" value="1"/>
</dbReference>
<dbReference type="FunFam" id="1.20.5.170:FF:000020">
    <property type="entry name" value="BZIP transcription factor"/>
    <property type="match status" value="1"/>
</dbReference>
<feature type="compositionally biased region" description="Low complexity" evidence="7">
    <location>
        <begin position="139"/>
        <end position="149"/>
    </location>
</feature>
<dbReference type="InterPro" id="IPR046347">
    <property type="entry name" value="bZIP_sf"/>
</dbReference>
<dbReference type="PANTHER" id="PTHR46408:SF10">
    <property type="entry name" value="BASIC LEUCINE ZIPPER 63"/>
    <property type="match status" value="1"/>
</dbReference>
<dbReference type="EMBL" id="CP136893">
    <property type="protein sequence ID" value="WOL05036.1"/>
    <property type="molecule type" value="Genomic_DNA"/>
</dbReference>
<proteinExistence type="predicted"/>
<feature type="compositionally biased region" description="Acidic residues" evidence="7">
    <location>
        <begin position="201"/>
        <end position="211"/>
    </location>
</feature>
<evidence type="ECO:0000256" key="7">
    <source>
        <dbReference type="SAM" id="MobiDB-lite"/>
    </source>
</evidence>
<feature type="region of interest" description="Disordered" evidence="7">
    <location>
        <begin position="49"/>
        <end position="79"/>
    </location>
</feature>
<dbReference type="CDD" id="cd14702">
    <property type="entry name" value="bZIP_plant_GBF1"/>
    <property type="match status" value="1"/>
</dbReference>
<keyword evidence="4" id="KW-0804">Transcription</keyword>
<keyword evidence="5" id="KW-0539">Nucleus</keyword>
<dbReference type="Pfam" id="PF00170">
    <property type="entry name" value="bZIP_1"/>
    <property type="match status" value="1"/>
</dbReference>
<evidence type="ECO:0000259" key="8">
    <source>
        <dbReference type="PROSITE" id="PS50217"/>
    </source>
</evidence>
<comment type="subcellular location">
    <subcellularLocation>
        <location evidence="1">Nucleus</location>
    </subcellularLocation>
</comment>
<reference evidence="9 10" key="1">
    <citation type="submission" date="2023-10" db="EMBL/GenBank/DDBJ databases">
        <title>Chromosome-scale genome assembly provides insights into flower coloration mechanisms of Canna indica.</title>
        <authorList>
            <person name="Li C."/>
        </authorList>
    </citation>
    <scope>NUCLEOTIDE SEQUENCE [LARGE SCALE GENOMIC DNA]</scope>
    <source>
        <tissue evidence="9">Flower</tissue>
    </source>
</reference>
<evidence type="ECO:0000256" key="5">
    <source>
        <dbReference type="ARBA" id="ARBA00023242"/>
    </source>
</evidence>
<evidence type="ECO:0000256" key="2">
    <source>
        <dbReference type="ARBA" id="ARBA00023015"/>
    </source>
</evidence>
<feature type="compositionally biased region" description="Polar residues" evidence="7">
    <location>
        <begin position="416"/>
        <end position="425"/>
    </location>
</feature>
<dbReference type="Gene3D" id="1.20.5.170">
    <property type="match status" value="1"/>
</dbReference>
<organism evidence="9 10">
    <name type="scientific">Canna indica</name>
    <name type="common">Indian-shot</name>
    <dbReference type="NCBI Taxonomy" id="4628"/>
    <lineage>
        <taxon>Eukaryota</taxon>
        <taxon>Viridiplantae</taxon>
        <taxon>Streptophyta</taxon>
        <taxon>Embryophyta</taxon>
        <taxon>Tracheophyta</taxon>
        <taxon>Spermatophyta</taxon>
        <taxon>Magnoliopsida</taxon>
        <taxon>Liliopsida</taxon>
        <taxon>Zingiberales</taxon>
        <taxon>Cannaceae</taxon>
        <taxon>Canna</taxon>
    </lineage>
</organism>
<evidence type="ECO:0000256" key="1">
    <source>
        <dbReference type="ARBA" id="ARBA00004123"/>
    </source>
</evidence>
<sequence length="425" mass="45847">MERVYSVEEISDLFWPTPVAQASEEPPPSAAGMNRSASEWYFEKFLEEATTPGAPNPSSNPDVGEADCGRKDVKRGGANEVEMKAKVAVGGGRQLDPPPVEVDPVEYAALLKQKLDMYCAVVAMSRGASVNPQDSVPMADARSSASDASHQGSQAPEKGNASKVQHKADGATSGFPAFPIMQNSCVQGRPATSGSSREHSDEDELEGEAEITENMDPADIKRLRRMISNRESARRSRRRKQAHLSELEAQVAQLRVENSSLLKRLADINQKYNEAAVDNRILKADVETLRAKVKMAENNVKRVTGTSAPLYSTISVSMLGASFCGSPSDGSDAAVPIHDDKDQFVQAQTHRVINSCLPESASATPVEDIVHGAVAGGKMGRTASMRRVVSLERLQKRICGGGQNSVQEDAMWDPESSVNNKQNQV</sequence>
<evidence type="ECO:0000313" key="9">
    <source>
        <dbReference type="EMBL" id="WOL05036.1"/>
    </source>
</evidence>
<dbReference type="PROSITE" id="PS00036">
    <property type="entry name" value="BZIP_BASIC"/>
    <property type="match status" value="1"/>
</dbReference>
<keyword evidence="3" id="KW-0238">DNA-binding</keyword>
<dbReference type="GO" id="GO:0003700">
    <property type="term" value="F:DNA-binding transcription factor activity"/>
    <property type="evidence" value="ECO:0007669"/>
    <property type="project" value="InterPro"/>
</dbReference>
<evidence type="ECO:0000313" key="10">
    <source>
        <dbReference type="Proteomes" id="UP001327560"/>
    </source>
</evidence>
<feature type="compositionally biased region" description="Basic and acidic residues" evidence="7">
    <location>
        <begin position="67"/>
        <end position="79"/>
    </location>
</feature>
<keyword evidence="6" id="KW-0175">Coiled coil</keyword>
<dbReference type="InterPro" id="IPR004827">
    <property type="entry name" value="bZIP"/>
</dbReference>
<dbReference type="PANTHER" id="PTHR46408">
    <property type="entry name" value="BASIC LEUCINE ZIPPER 63"/>
    <property type="match status" value="1"/>
</dbReference>
<evidence type="ECO:0000256" key="6">
    <source>
        <dbReference type="SAM" id="Coils"/>
    </source>
</evidence>
<dbReference type="SMART" id="SM00338">
    <property type="entry name" value="BRLZ"/>
    <property type="match status" value="1"/>
</dbReference>